<dbReference type="Proteomes" id="UP000315669">
    <property type="component" value="Unassembled WGS sequence"/>
</dbReference>
<keyword evidence="3" id="KW-0479">Metal-binding</keyword>
<dbReference type="PANTHER" id="PTHR30224:SF4">
    <property type="entry name" value="ELECTRON TRANSPORT PROTEIN YCCM-RELATED"/>
    <property type="match status" value="1"/>
</dbReference>
<dbReference type="InterPro" id="IPR017900">
    <property type="entry name" value="4Fe4S_Fe_S_CS"/>
</dbReference>
<proteinExistence type="predicted"/>
<dbReference type="AlphaFoldDB" id="A0A523Y1U6"/>
<evidence type="ECO:0000256" key="3">
    <source>
        <dbReference type="ARBA" id="ARBA00022723"/>
    </source>
</evidence>
<dbReference type="Gene3D" id="3.30.70.20">
    <property type="match status" value="1"/>
</dbReference>
<evidence type="ECO:0000256" key="1">
    <source>
        <dbReference type="ARBA" id="ARBA00004236"/>
    </source>
</evidence>
<feature type="transmembrane region" description="Helical" evidence="7">
    <location>
        <begin position="128"/>
        <end position="156"/>
    </location>
</feature>
<keyword evidence="6 7" id="KW-0472">Membrane</keyword>
<evidence type="ECO:0000256" key="5">
    <source>
        <dbReference type="ARBA" id="ARBA00023014"/>
    </source>
</evidence>
<dbReference type="Pfam" id="PF12801">
    <property type="entry name" value="Fer4_5"/>
    <property type="match status" value="3"/>
</dbReference>
<comment type="caution">
    <text evidence="9">The sequence shown here is derived from an EMBL/GenBank/DDBJ whole genome shotgun (WGS) entry which is preliminary data.</text>
</comment>
<feature type="transmembrane region" description="Helical" evidence="7">
    <location>
        <begin position="182"/>
        <end position="200"/>
    </location>
</feature>
<dbReference type="GO" id="GO:0051536">
    <property type="term" value="F:iron-sulfur cluster binding"/>
    <property type="evidence" value="ECO:0007669"/>
    <property type="project" value="UniProtKB-KW"/>
</dbReference>
<evidence type="ECO:0000256" key="7">
    <source>
        <dbReference type="SAM" id="Phobius"/>
    </source>
</evidence>
<feature type="domain" description="4Fe-4S ferredoxin-type" evidence="8">
    <location>
        <begin position="256"/>
        <end position="279"/>
    </location>
</feature>
<evidence type="ECO:0000256" key="2">
    <source>
        <dbReference type="ARBA" id="ARBA00022475"/>
    </source>
</evidence>
<evidence type="ECO:0000256" key="4">
    <source>
        <dbReference type="ARBA" id="ARBA00023004"/>
    </source>
</evidence>
<keyword evidence="7" id="KW-1133">Transmembrane helix</keyword>
<feature type="transmembrane region" description="Helical" evidence="7">
    <location>
        <begin position="94"/>
        <end position="116"/>
    </location>
</feature>
<feature type="domain" description="4Fe-4S ferredoxin-type" evidence="8">
    <location>
        <begin position="282"/>
        <end position="311"/>
    </location>
</feature>
<name>A0A523Y1U6_UNCAE</name>
<dbReference type="EMBL" id="SOII01000121">
    <property type="protein sequence ID" value="TET85506.1"/>
    <property type="molecule type" value="Genomic_DNA"/>
</dbReference>
<evidence type="ECO:0000313" key="9">
    <source>
        <dbReference type="EMBL" id="TET85506.1"/>
    </source>
</evidence>
<keyword evidence="2" id="KW-1003">Cell membrane</keyword>
<feature type="transmembrane region" description="Helical" evidence="7">
    <location>
        <begin position="67"/>
        <end position="85"/>
    </location>
</feature>
<gene>
    <name evidence="9" type="ORF">E3J32_01630</name>
</gene>
<dbReference type="InterPro" id="IPR052378">
    <property type="entry name" value="NosR_regulator"/>
</dbReference>
<evidence type="ECO:0000256" key="6">
    <source>
        <dbReference type="ARBA" id="ARBA00023136"/>
    </source>
</evidence>
<comment type="subcellular location">
    <subcellularLocation>
        <location evidence="1">Cell membrane</location>
    </subcellularLocation>
</comment>
<protein>
    <submittedName>
        <fullName evidence="9">4Fe-4S binding protein</fullName>
    </submittedName>
</protein>
<dbReference type="PROSITE" id="PS00198">
    <property type="entry name" value="4FE4S_FER_1"/>
    <property type="match status" value="1"/>
</dbReference>
<dbReference type="GO" id="GO:0005886">
    <property type="term" value="C:plasma membrane"/>
    <property type="evidence" value="ECO:0007669"/>
    <property type="project" value="UniProtKB-SubCell"/>
</dbReference>
<dbReference type="InterPro" id="IPR017896">
    <property type="entry name" value="4Fe4S_Fe-S-bd"/>
</dbReference>
<dbReference type="PROSITE" id="PS51379">
    <property type="entry name" value="4FE4S_FER_2"/>
    <property type="match status" value="2"/>
</dbReference>
<reference evidence="9 10" key="1">
    <citation type="submission" date="2019-03" db="EMBL/GenBank/DDBJ databases">
        <title>Metabolic potential of uncultured bacteria and archaea associated with petroleum seepage in deep-sea sediments.</title>
        <authorList>
            <person name="Dong X."/>
            <person name="Hubert C."/>
        </authorList>
    </citation>
    <scope>NUCLEOTIDE SEQUENCE [LARGE SCALE GENOMIC DNA]</scope>
    <source>
        <strain evidence="9">E29_bin25</strain>
    </source>
</reference>
<sequence length="336" mass="37488">MRRNKKAFLAGVMILVLLVSLLLTVLPARASDFGSGAKFNAPEVERSFSLPTTTQDREKPYFIHDQLIKLILLLVFMGVTALIIIRSRYKYRKIILIASVAVLGLYLGGFLCPLTAIQNLFIKWQTGYLLLFLTVLIPALLWGRIFCGYICPFGALQELLHFKRISRIIPSVWDGYLTKVKYVLLGYLVVRVLVTGQVILQDYTPFKALFTWGGTPLSIGLGLTFGILSIIMYRPFCRYVCPLGAFLALLSRFSLFKVRVSSNCVNCGLCQKVCKSRAIAGESPRIDSSECLLCGDCLEKCPKKAIVTERTKIWDISGAGLCPVPIAEKNPQKMTN</sequence>
<evidence type="ECO:0000313" key="10">
    <source>
        <dbReference type="Proteomes" id="UP000315669"/>
    </source>
</evidence>
<dbReference type="GO" id="GO:0046872">
    <property type="term" value="F:metal ion binding"/>
    <property type="evidence" value="ECO:0007669"/>
    <property type="project" value="UniProtKB-KW"/>
</dbReference>
<keyword evidence="7" id="KW-0812">Transmembrane</keyword>
<feature type="transmembrane region" description="Helical" evidence="7">
    <location>
        <begin position="212"/>
        <end position="232"/>
    </location>
</feature>
<dbReference type="SUPFAM" id="SSF54862">
    <property type="entry name" value="4Fe-4S ferredoxins"/>
    <property type="match status" value="1"/>
</dbReference>
<dbReference type="PANTHER" id="PTHR30224">
    <property type="entry name" value="ELECTRON TRANSPORT PROTEIN"/>
    <property type="match status" value="1"/>
</dbReference>
<organism evidence="9 10">
    <name type="scientific">Aerophobetes bacterium</name>
    <dbReference type="NCBI Taxonomy" id="2030807"/>
    <lineage>
        <taxon>Bacteria</taxon>
        <taxon>Candidatus Aerophobota</taxon>
    </lineage>
</organism>
<keyword evidence="4" id="KW-0408">Iron</keyword>
<accession>A0A523Y1U6</accession>
<keyword evidence="5" id="KW-0411">Iron-sulfur</keyword>
<evidence type="ECO:0000259" key="8">
    <source>
        <dbReference type="PROSITE" id="PS51379"/>
    </source>
</evidence>